<evidence type="ECO:0000313" key="2">
    <source>
        <dbReference type="EMBL" id="PDT00485.1"/>
    </source>
</evidence>
<feature type="region of interest" description="Disordered" evidence="1">
    <location>
        <begin position="150"/>
        <end position="199"/>
    </location>
</feature>
<dbReference type="EMBL" id="NWSV01000036">
    <property type="protein sequence ID" value="PDT00485.1"/>
    <property type="molecule type" value="Genomic_DNA"/>
</dbReference>
<name>A0A2A6J343_9HYPH</name>
<evidence type="ECO:0000256" key="1">
    <source>
        <dbReference type="SAM" id="MobiDB-lite"/>
    </source>
</evidence>
<comment type="caution">
    <text evidence="2">The sequence shown here is derived from an EMBL/GenBank/DDBJ whole genome shotgun (WGS) entry which is preliminary data.</text>
</comment>
<dbReference type="AlphaFoldDB" id="A0A2A6J343"/>
<keyword evidence="3" id="KW-1185">Reference proteome</keyword>
<protein>
    <recommendedName>
        <fullName evidence="4">Replication protein</fullName>
    </recommendedName>
</protein>
<reference evidence="2 3" key="1">
    <citation type="submission" date="2017-09" db="EMBL/GenBank/DDBJ databases">
        <title>Comparative genomics of rhizobia isolated from Phaseolus vulgaris in China.</title>
        <authorList>
            <person name="Tong W."/>
        </authorList>
    </citation>
    <scope>NUCLEOTIDE SEQUENCE [LARGE SCALE GENOMIC DNA]</scope>
    <source>
        <strain evidence="2 3">C5</strain>
    </source>
</reference>
<evidence type="ECO:0000313" key="3">
    <source>
        <dbReference type="Proteomes" id="UP000220768"/>
    </source>
</evidence>
<sequence length="199" mass="22626">MGRPLNTHATINFACTGCDPREAVKAFAKIRQNHFGKWTTRQLPPPLRHEATGAYAFENVRDDAPFLTLQPGDDHNVHVHWIVHLPPGCLKAFEEKLWRWVERCCNGIHDAKAIMITERPAAVMRNYVLAGCDPKWAEIYRATAQPQGMIVGGRRSGTTENLARKRRIERDRQDKKVRPLPYQGGSKSIKTHRKSALVD</sequence>
<evidence type="ECO:0008006" key="4">
    <source>
        <dbReference type="Google" id="ProtNLM"/>
    </source>
</evidence>
<feature type="compositionally biased region" description="Basic and acidic residues" evidence="1">
    <location>
        <begin position="168"/>
        <end position="177"/>
    </location>
</feature>
<dbReference type="Proteomes" id="UP000220768">
    <property type="component" value="Unassembled WGS sequence"/>
</dbReference>
<feature type="compositionally biased region" description="Basic residues" evidence="1">
    <location>
        <begin position="189"/>
        <end position="199"/>
    </location>
</feature>
<organism evidence="2 3">
    <name type="scientific">Rhizobium chutanense</name>
    <dbReference type="NCBI Taxonomy" id="2035448"/>
    <lineage>
        <taxon>Bacteria</taxon>
        <taxon>Pseudomonadati</taxon>
        <taxon>Pseudomonadota</taxon>
        <taxon>Alphaproteobacteria</taxon>
        <taxon>Hyphomicrobiales</taxon>
        <taxon>Rhizobiaceae</taxon>
        <taxon>Rhizobium/Agrobacterium group</taxon>
        <taxon>Rhizobium</taxon>
    </lineage>
</organism>
<proteinExistence type="predicted"/>
<gene>
    <name evidence="2" type="ORF">CO666_30205</name>
</gene>
<accession>A0A2A6J343</accession>